<evidence type="ECO:0000313" key="6">
    <source>
        <dbReference type="Proteomes" id="UP001596378"/>
    </source>
</evidence>
<dbReference type="Gene3D" id="2.60.120.200">
    <property type="match status" value="1"/>
</dbReference>
<dbReference type="InterPro" id="IPR017946">
    <property type="entry name" value="PLC-like_Pdiesterase_TIM-brl"/>
</dbReference>
<dbReference type="EMBL" id="JBHTAI010000004">
    <property type="protein sequence ID" value="MFC7148444.1"/>
    <property type="molecule type" value="Genomic_DNA"/>
</dbReference>
<keyword evidence="6" id="KW-1185">Reference proteome</keyword>
<evidence type="ECO:0000256" key="3">
    <source>
        <dbReference type="ARBA" id="ARBA00022729"/>
    </source>
</evidence>
<evidence type="ECO:0000256" key="2">
    <source>
        <dbReference type="ARBA" id="ARBA00022525"/>
    </source>
</evidence>
<keyword evidence="3" id="KW-0732">Signal</keyword>
<dbReference type="NCBIfam" id="NF033679">
    <property type="entry name" value="DNRLRE_dom"/>
    <property type="match status" value="1"/>
</dbReference>
<dbReference type="Pfam" id="PF16387">
    <property type="entry name" value="DUF4996"/>
    <property type="match status" value="1"/>
</dbReference>
<dbReference type="CDD" id="cd08566">
    <property type="entry name" value="GDPD_AtGDE_like"/>
    <property type="match status" value="1"/>
</dbReference>
<evidence type="ECO:0000259" key="4">
    <source>
        <dbReference type="PROSITE" id="PS51704"/>
    </source>
</evidence>
<dbReference type="PANTHER" id="PTHR46320">
    <property type="entry name" value="GLYCEROPHOSPHODIESTER PHOSPHODIESTERASE 1"/>
    <property type="match status" value="1"/>
</dbReference>
<dbReference type="RefSeq" id="WP_378050031.1">
    <property type="nucleotide sequence ID" value="NZ_JBHMDN010000023.1"/>
</dbReference>
<dbReference type="Proteomes" id="UP001596378">
    <property type="component" value="Unassembled WGS sequence"/>
</dbReference>
<dbReference type="Gene3D" id="3.20.20.190">
    <property type="entry name" value="Phosphatidylinositol (PI) phosphodiesterase"/>
    <property type="match status" value="1"/>
</dbReference>
<name>A0ABW2F8L0_9BACL</name>
<dbReference type="PANTHER" id="PTHR46320:SF1">
    <property type="entry name" value="GLYCEROPHOSPHODIESTER PHOSPHODIESTERASE 1"/>
    <property type="match status" value="1"/>
</dbReference>
<dbReference type="InterPro" id="IPR032160">
    <property type="entry name" value="DUF4996"/>
</dbReference>
<dbReference type="Pfam" id="PF24517">
    <property type="entry name" value="CBM96"/>
    <property type="match status" value="1"/>
</dbReference>
<protein>
    <submittedName>
        <fullName evidence="5">DNRLRE domain-containing protein</fullName>
    </submittedName>
</protein>
<evidence type="ECO:0000256" key="1">
    <source>
        <dbReference type="ARBA" id="ARBA00004613"/>
    </source>
</evidence>
<comment type="subcellular location">
    <subcellularLocation>
        <location evidence="1">Secreted</location>
    </subcellularLocation>
</comment>
<proteinExistence type="predicted"/>
<dbReference type="InterPro" id="IPR030395">
    <property type="entry name" value="GP_PDE_dom"/>
</dbReference>
<organism evidence="5 6">
    <name type="scientific">Cohnella cellulosilytica</name>
    <dbReference type="NCBI Taxonomy" id="986710"/>
    <lineage>
        <taxon>Bacteria</taxon>
        <taxon>Bacillati</taxon>
        <taxon>Bacillota</taxon>
        <taxon>Bacilli</taxon>
        <taxon>Bacillales</taxon>
        <taxon>Paenibacillaceae</taxon>
        <taxon>Cohnella</taxon>
    </lineage>
</organism>
<dbReference type="Gene3D" id="2.60.120.970">
    <property type="match status" value="1"/>
</dbReference>
<gene>
    <name evidence="5" type="ORF">ACFQMJ_07905</name>
</gene>
<dbReference type="Pfam" id="PF03009">
    <property type="entry name" value="GDPD"/>
    <property type="match status" value="1"/>
</dbReference>
<reference evidence="6" key="1">
    <citation type="journal article" date="2019" name="Int. J. Syst. Evol. Microbiol.">
        <title>The Global Catalogue of Microorganisms (GCM) 10K type strain sequencing project: providing services to taxonomists for standard genome sequencing and annotation.</title>
        <authorList>
            <consortium name="The Broad Institute Genomics Platform"/>
            <consortium name="The Broad Institute Genome Sequencing Center for Infectious Disease"/>
            <person name="Wu L."/>
            <person name="Ma J."/>
        </authorList>
    </citation>
    <scope>NUCLEOTIDE SEQUENCE [LARGE SCALE GENOMIC DNA]</scope>
    <source>
        <strain evidence="6">KCTC 12907</strain>
    </source>
</reference>
<comment type="caution">
    <text evidence="5">The sequence shown here is derived from an EMBL/GenBank/DDBJ whole genome shotgun (WGS) entry which is preliminary data.</text>
</comment>
<evidence type="ECO:0000313" key="5">
    <source>
        <dbReference type="EMBL" id="MFC7148444.1"/>
    </source>
</evidence>
<accession>A0ABW2F8L0</accession>
<feature type="domain" description="GP-PDE" evidence="4">
    <location>
        <begin position="55"/>
        <end position="310"/>
    </location>
</feature>
<keyword evidence="2" id="KW-0964">Secreted</keyword>
<dbReference type="InterPro" id="IPR055372">
    <property type="entry name" value="CBM96"/>
</dbReference>
<dbReference type="SUPFAM" id="SSF51695">
    <property type="entry name" value="PLC-like phosphodiesterases"/>
    <property type="match status" value="1"/>
</dbReference>
<dbReference type="PROSITE" id="PS51704">
    <property type="entry name" value="GP_PDE"/>
    <property type="match status" value="1"/>
</dbReference>
<sequence>MSLVSLRRYIVGRTGIYGLVLALILTGVVAIGTRTTAAKSVGELLDRLQDPDGPVMVVSHKGDWRNYPENSLPGIQAAIDMGVDIVEIDIQRTSDGVLVLMHDSSLDRTTNGTGNVSGKTLAQIKALKLREGQGGGGAVLTNETVPTLAEAMNLMKGKVLVNLDKGWDLRDQIWDVLVSTGTENQGIFKSNAPNSTVDAWLDSKSPRPLYAAVVQDSDIGIVDGLLTGAQPDMYELIFDSESDAVIAPANVNKISNANKRIWINTLWASLAANHTDAGSLIDPESGWGWVINKGATIIQTDYSRELINYLNLREPLLAGWAPRDVGAVALTGSSGYRDGQFTLSAAGYDIWTAADEFHYVYQPVEGDVTIVARVLHQDATNGWAKAGVMIRETLDADSKFADVVVTPSNGISFQRRVSTGQNLSNTTGYYDSVPGGVSEFVKLVRSGDTFTGYKSADGVSWTQIGSPVALPMNSAVYVGLAATSHNAAALGISTFDRVAIEAASPYETATVSLRQGAGYSEAADAHILEYSTYSGRNTGGHELFEATTYRGTAEDEKHALLRFGLPASIPSDAIVTSAQLRIKLIGTRNGMAGKTVNLREVLEAWEEGTGTGIDGEAVSGVSWNNRPAYGSVSLDKRTIHNVRNGWYTFNVTDLVQAWLGGGKANYGVVLLEDPVVLSPGAKDFASSEYSDEESRPSLVITYRLP</sequence>